<feature type="compositionally biased region" description="Acidic residues" evidence="6">
    <location>
        <begin position="24"/>
        <end position="44"/>
    </location>
</feature>
<dbReference type="GO" id="GO:0005634">
    <property type="term" value="C:nucleus"/>
    <property type="evidence" value="ECO:0007669"/>
    <property type="project" value="UniProtKB-SubCell"/>
</dbReference>
<evidence type="ECO:0000256" key="2">
    <source>
        <dbReference type="ARBA" id="ARBA00022517"/>
    </source>
</evidence>
<dbReference type="GO" id="GO:0003723">
    <property type="term" value="F:RNA binding"/>
    <property type="evidence" value="ECO:0007669"/>
    <property type="project" value="UniProtKB-KW"/>
</dbReference>
<dbReference type="Gene3D" id="2.40.10.230">
    <property type="entry name" value="Probable tRNA pseudouridine synthase domain"/>
    <property type="match status" value="1"/>
</dbReference>
<dbReference type="GO" id="GO:0005732">
    <property type="term" value="C:sno(s)RNA-containing ribonucleoprotein complex"/>
    <property type="evidence" value="ECO:0007669"/>
    <property type="project" value="InterPro"/>
</dbReference>
<dbReference type="GO" id="GO:0000493">
    <property type="term" value="P:box H/ACA snoRNP assembly"/>
    <property type="evidence" value="ECO:0007669"/>
    <property type="project" value="InterPro"/>
</dbReference>
<sequence length="340" mass="36358">MELAEVEDLEIAALAALARPGESSSEEEEYSEYSEESQSDEDVDMLTKSVSPLTDGADKNDDRQPPVAEPVRVWLTVQGDDSVSCTLAADTADDASASSSSDDDDEVFDANQLRAIVDAMDEKDGDAEEAAVTARHDQAEMFPAQQLNVTLTAEDSMLPVGTIASVVGNMVVVQSRPGCAIADEGSVLCLGLEDVLGCDHLKKDQAHSLHAEDVAEEEVEFSDDEKEAEYRRGLAAQAGTSQPSHAPHRQPQGRGAGGRSRGERGRGTRRGGRSNWHPRQQPAPPAESSILGPPPQMLVHQVGMSGIPQQMPHAQMLMQGMAGPFPASALQPATRQRHCE</sequence>
<evidence type="ECO:0000256" key="4">
    <source>
        <dbReference type="ARBA" id="ARBA00022884"/>
    </source>
</evidence>
<dbReference type="PANTHER" id="PTHR31633:SF1">
    <property type="entry name" value="H_ACA RIBONUCLEOPROTEIN COMPLEX NON-CORE SUBUNIT NAF1"/>
    <property type="match status" value="1"/>
</dbReference>
<keyword evidence="4" id="KW-0694">RNA-binding</keyword>
<gene>
    <name evidence="7" type="ORF">WJX73_008880</name>
</gene>
<dbReference type="InterPro" id="IPR038664">
    <property type="entry name" value="Gar1/Naf1_Cbf5-bd_sf"/>
</dbReference>
<evidence type="ECO:0000256" key="5">
    <source>
        <dbReference type="ARBA" id="ARBA00023242"/>
    </source>
</evidence>
<protein>
    <submittedName>
        <fullName evidence="7">Uncharacterized protein</fullName>
    </submittedName>
</protein>
<reference evidence="7 8" key="1">
    <citation type="journal article" date="2024" name="Nat. Commun.">
        <title>Phylogenomics reveals the evolutionary origins of lichenization in chlorophyte algae.</title>
        <authorList>
            <person name="Puginier C."/>
            <person name="Libourel C."/>
            <person name="Otte J."/>
            <person name="Skaloud P."/>
            <person name="Haon M."/>
            <person name="Grisel S."/>
            <person name="Petersen M."/>
            <person name="Berrin J.G."/>
            <person name="Delaux P.M."/>
            <person name="Dal Grande F."/>
            <person name="Keller J."/>
        </authorList>
    </citation>
    <scope>NUCLEOTIDE SEQUENCE [LARGE SCALE GENOMIC DNA]</scope>
    <source>
        <strain evidence="7 8">SAG 2036</strain>
    </source>
</reference>
<dbReference type="PANTHER" id="PTHR31633">
    <property type="entry name" value="H/ACA RIBONUCLEOPROTEIN COMPLEX NON-CORE SUBUNIT NAF1"/>
    <property type="match status" value="1"/>
</dbReference>
<evidence type="ECO:0000313" key="8">
    <source>
        <dbReference type="Proteomes" id="UP001465755"/>
    </source>
</evidence>
<accession>A0AAW1NWK4</accession>
<keyword evidence="3" id="KW-0698">rRNA processing</keyword>
<feature type="region of interest" description="Disordered" evidence="6">
    <location>
        <begin position="15"/>
        <end position="75"/>
    </location>
</feature>
<keyword evidence="2" id="KW-0690">Ribosome biogenesis</keyword>
<comment type="caution">
    <text evidence="7">The sequence shown here is derived from an EMBL/GenBank/DDBJ whole genome shotgun (WGS) entry which is preliminary data.</text>
</comment>
<feature type="compositionally biased region" description="Acidic residues" evidence="6">
    <location>
        <begin position="214"/>
        <end position="227"/>
    </location>
</feature>
<evidence type="ECO:0000256" key="3">
    <source>
        <dbReference type="ARBA" id="ARBA00022552"/>
    </source>
</evidence>
<evidence type="ECO:0000313" key="7">
    <source>
        <dbReference type="EMBL" id="KAK9801895.1"/>
    </source>
</evidence>
<evidence type="ECO:0000256" key="6">
    <source>
        <dbReference type="SAM" id="MobiDB-lite"/>
    </source>
</evidence>
<organism evidence="7 8">
    <name type="scientific">Symbiochloris irregularis</name>
    <dbReference type="NCBI Taxonomy" id="706552"/>
    <lineage>
        <taxon>Eukaryota</taxon>
        <taxon>Viridiplantae</taxon>
        <taxon>Chlorophyta</taxon>
        <taxon>core chlorophytes</taxon>
        <taxon>Trebouxiophyceae</taxon>
        <taxon>Trebouxiales</taxon>
        <taxon>Trebouxiaceae</taxon>
        <taxon>Symbiochloris</taxon>
    </lineage>
</organism>
<dbReference type="GO" id="GO:0006364">
    <property type="term" value="P:rRNA processing"/>
    <property type="evidence" value="ECO:0007669"/>
    <property type="project" value="UniProtKB-KW"/>
</dbReference>
<keyword evidence="5" id="KW-0539">Nucleus</keyword>
<dbReference type="InterPro" id="IPR040309">
    <property type="entry name" value="Naf1"/>
</dbReference>
<keyword evidence="8" id="KW-1185">Reference proteome</keyword>
<dbReference type="AlphaFoldDB" id="A0AAW1NWK4"/>
<dbReference type="EMBL" id="JALJOQ010000075">
    <property type="protein sequence ID" value="KAK9801895.1"/>
    <property type="molecule type" value="Genomic_DNA"/>
</dbReference>
<feature type="region of interest" description="Disordered" evidence="6">
    <location>
        <begin position="207"/>
        <end position="300"/>
    </location>
</feature>
<dbReference type="Proteomes" id="UP001465755">
    <property type="component" value="Unassembled WGS sequence"/>
</dbReference>
<comment type="subcellular location">
    <subcellularLocation>
        <location evidence="1">Nucleus</location>
    </subcellularLocation>
</comment>
<name>A0AAW1NWK4_9CHLO</name>
<proteinExistence type="predicted"/>
<evidence type="ECO:0000256" key="1">
    <source>
        <dbReference type="ARBA" id="ARBA00004123"/>
    </source>
</evidence>